<protein>
    <recommendedName>
        <fullName evidence="1">VOC domain-containing protein</fullName>
    </recommendedName>
</protein>
<comment type="caution">
    <text evidence="2">The sequence shown here is derived from an EMBL/GenBank/DDBJ whole genome shotgun (WGS) entry which is preliminary data.</text>
</comment>
<name>A0A645HTB8_9ZZZZ</name>
<accession>A0A645HTB8</accession>
<dbReference type="CDD" id="cd06587">
    <property type="entry name" value="VOC"/>
    <property type="match status" value="1"/>
</dbReference>
<gene>
    <name evidence="2" type="ORF">SDC9_189656</name>
</gene>
<dbReference type="InterPro" id="IPR004360">
    <property type="entry name" value="Glyas_Fos-R_dOase_dom"/>
</dbReference>
<organism evidence="2">
    <name type="scientific">bioreactor metagenome</name>
    <dbReference type="NCBI Taxonomy" id="1076179"/>
    <lineage>
        <taxon>unclassified sequences</taxon>
        <taxon>metagenomes</taxon>
        <taxon>ecological metagenomes</taxon>
    </lineage>
</organism>
<dbReference type="Pfam" id="PF00903">
    <property type="entry name" value="Glyoxalase"/>
    <property type="match status" value="1"/>
</dbReference>
<reference evidence="2" key="1">
    <citation type="submission" date="2019-08" db="EMBL/GenBank/DDBJ databases">
        <authorList>
            <person name="Kucharzyk K."/>
            <person name="Murdoch R.W."/>
            <person name="Higgins S."/>
            <person name="Loffler F."/>
        </authorList>
    </citation>
    <scope>NUCLEOTIDE SEQUENCE</scope>
</reference>
<proteinExistence type="predicted"/>
<feature type="domain" description="VOC" evidence="1">
    <location>
        <begin position="3"/>
        <end position="121"/>
    </location>
</feature>
<dbReference type="EMBL" id="VSSQ01099596">
    <property type="protein sequence ID" value="MPN42100.1"/>
    <property type="molecule type" value="Genomic_DNA"/>
</dbReference>
<dbReference type="SUPFAM" id="SSF54593">
    <property type="entry name" value="Glyoxalase/Bleomycin resistance protein/Dihydroxybiphenyl dioxygenase"/>
    <property type="match status" value="1"/>
</dbReference>
<evidence type="ECO:0000313" key="2">
    <source>
        <dbReference type="EMBL" id="MPN42100.1"/>
    </source>
</evidence>
<dbReference type="AlphaFoldDB" id="A0A645HTB8"/>
<dbReference type="InterPro" id="IPR037523">
    <property type="entry name" value="VOC_core"/>
</dbReference>
<sequence>MLSLEHIGICAKDTVPLKDWYIKHFNLEIVYDNKKEKPTFILKFPDGGLMEIYSADFSNEICSNKHQGLRHLAFGSDNIEAEYERLKNEVKIEKALEANAKGVKTFFFRDLEGNLIHFVQRPSAL</sequence>
<evidence type="ECO:0000259" key="1">
    <source>
        <dbReference type="PROSITE" id="PS51819"/>
    </source>
</evidence>
<dbReference type="PROSITE" id="PS51819">
    <property type="entry name" value="VOC"/>
    <property type="match status" value="1"/>
</dbReference>
<dbReference type="InterPro" id="IPR029068">
    <property type="entry name" value="Glyas_Bleomycin-R_OHBP_Dase"/>
</dbReference>
<dbReference type="Gene3D" id="3.10.180.10">
    <property type="entry name" value="2,3-Dihydroxybiphenyl 1,2-Dioxygenase, domain 1"/>
    <property type="match status" value="1"/>
</dbReference>